<evidence type="ECO:0000256" key="2">
    <source>
        <dbReference type="ARBA" id="ARBA00022676"/>
    </source>
</evidence>
<evidence type="ECO:0000313" key="7">
    <source>
        <dbReference type="Proteomes" id="UP000239917"/>
    </source>
</evidence>
<keyword evidence="3 6" id="KW-0808">Transferase</keyword>
<dbReference type="GO" id="GO:0016757">
    <property type="term" value="F:glycosyltransferase activity"/>
    <property type="evidence" value="ECO:0007669"/>
    <property type="project" value="UniProtKB-KW"/>
</dbReference>
<dbReference type="RefSeq" id="WP_104321488.1">
    <property type="nucleotide sequence ID" value="NZ_PSSX01000005.1"/>
</dbReference>
<keyword evidence="4" id="KW-0812">Transmembrane</keyword>
<evidence type="ECO:0000256" key="4">
    <source>
        <dbReference type="SAM" id="Phobius"/>
    </source>
</evidence>
<reference evidence="6 7" key="1">
    <citation type="submission" date="2018-01" db="EMBL/GenBank/DDBJ databases">
        <title>Complete genome sequences of the type strains of Marinobacter flavimaris and Marinobacter maroccanus.</title>
        <authorList>
            <person name="Palau M."/>
            <person name="Boujida N."/>
            <person name="Manresa A."/>
            <person name="Minana-Galbis D."/>
        </authorList>
    </citation>
    <scope>NUCLEOTIDE SEQUENCE [LARGE SCALE GENOMIC DNA]</scope>
    <source>
        <strain evidence="6 7">N4</strain>
    </source>
</reference>
<evidence type="ECO:0000259" key="5">
    <source>
        <dbReference type="Pfam" id="PF00535"/>
    </source>
</evidence>
<gene>
    <name evidence="6" type="ORF">KEHDKFFH_08365</name>
</gene>
<feature type="transmembrane region" description="Helical" evidence="4">
    <location>
        <begin position="343"/>
        <end position="363"/>
    </location>
</feature>
<dbReference type="AlphaFoldDB" id="A0A2S5ZBD8"/>
<comment type="similarity">
    <text evidence="1">Belongs to the glycosyltransferase 2 family.</text>
</comment>
<evidence type="ECO:0000256" key="1">
    <source>
        <dbReference type="ARBA" id="ARBA00006739"/>
    </source>
</evidence>
<name>A0A2S5ZBD8_9GAMM</name>
<proteinExistence type="inferred from homology"/>
<dbReference type="SUPFAM" id="SSF53448">
    <property type="entry name" value="Nucleotide-diphospho-sugar transferases"/>
    <property type="match status" value="1"/>
</dbReference>
<accession>A0A2S5ZBD8</accession>
<dbReference type="Proteomes" id="UP000239917">
    <property type="component" value="Unassembled WGS sequence"/>
</dbReference>
<dbReference type="InterPro" id="IPR029044">
    <property type="entry name" value="Nucleotide-diphossugar_trans"/>
</dbReference>
<dbReference type="Pfam" id="PF00535">
    <property type="entry name" value="Glycos_transf_2"/>
    <property type="match status" value="1"/>
</dbReference>
<dbReference type="PANTHER" id="PTHR43630">
    <property type="entry name" value="POLY-BETA-1,6-N-ACETYL-D-GLUCOSAMINE SYNTHASE"/>
    <property type="match status" value="1"/>
</dbReference>
<organism evidence="6 7">
    <name type="scientific">Marinobacter maroccanus</name>
    <dbReference type="NCBI Taxonomy" id="2055143"/>
    <lineage>
        <taxon>Bacteria</taxon>
        <taxon>Pseudomonadati</taxon>
        <taxon>Pseudomonadota</taxon>
        <taxon>Gammaproteobacteria</taxon>
        <taxon>Pseudomonadales</taxon>
        <taxon>Marinobacteraceae</taxon>
        <taxon>Marinobacter</taxon>
    </lineage>
</organism>
<evidence type="ECO:0000313" key="6">
    <source>
        <dbReference type="EMBL" id="PPI84706.1"/>
    </source>
</evidence>
<evidence type="ECO:0000256" key="3">
    <source>
        <dbReference type="ARBA" id="ARBA00022679"/>
    </source>
</evidence>
<feature type="domain" description="Glycosyltransferase 2-like" evidence="5">
    <location>
        <begin position="45"/>
        <end position="154"/>
    </location>
</feature>
<feature type="transmembrane region" description="Helical" evidence="4">
    <location>
        <begin position="311"/>
        <end position="331"/>
    </location>
</feature>
<dbReference type="OrthoDB" id="9766971at2"/>
<dbReference type="InterPro" id="IPR001173">
    <property type="entry name" value="Glyco_trans_2-like"/>
</dbReference>
<dbReference type="EMBL" id="PSSX01000005">
    <property type="protein sequence ID" value="PPI84706.1"/>
    <property type="molecule type" value="Genomic_DNA"/>
</dbReference>
<feature type="transmembrane region" description="Helical" evidence="4">
    <location>
        <begin position="286"/>
        <end position="305"/>
    </location>
</feature>
<feature type="transmembrane region" description="Helical" evidence="4">
    <location>
        <begin position="6"/>
        <end position="27"/>
    </location>
</feature>
<dbReference type="PANTHER" id="PTHR43630:SF1">
    <property type="entry name" value="POLY-BETA-1,6-N-ACETYL-D-GLUCOSAMINE SYNTHASE"/>
    <property type="match status" value="1"/>
</dbReference>
<keyword evidence="4" id="KW-0472">Membrane</keyword>
<keyword evidence="2" id="KW-0328">Glycosyltransferase</keyword>
<dbReference type="Gene3D" id="3.90.550.10">
    <property type="entry name" value="Spore Coat Polysaccharide Biosynthesis Protein SpsA, Chain A"/>
    <property type="match status" value="1"/>
</dbReference>
<protein>
    <submittedName>
        <fullName evidence="6">Glycosyl transferase</fullName>
    </submittedName>
</protein>
<keyword evidence="4" id="KW-1133">Transmembrane helix</keyword>
<comment type="caution">
    <text evidence="6">The sequence shown here is derived from an EMBL/GenBank/DDBJ whole genome shotgun (WGS) entry which is preliminary data.</text>
</comment>
<sequence>MLEVIFWASLLGAIYSYFLYPALLHLVPSRRKAMSEEDGQKPRISLIVTARNEAKRIREKIENCLEIDYPDLQIIVASDASDDGTDDIVREYAGQGVSVVRAHERKGKEYAQLQAINEAEGEILVFSDVATRIPEEALQKLAAYFRDPGVGAVSSEDRFLTRDGKVAGEGAYVRYEMWLRRLESDKAGLVGLSGSFFAARKEVCQSWDILSPSDFNTALNCATGGFVAVTAPDVHGYYEDVADTKKEYERKLRTIIRGLTALERHPNVLNPFKYRWFTFQVLSHKVLRWAVPWFLLLLLITTLLLNHKGGIYSLAMLGQLVFYGIVVAGYLKPGLQTRSVVKIPLFFVQVNIAIAHATVKFLSGTRMTVWTPSQR</sequence>
<dbReference type="CDD" id="cd06439">
    <property type="entry name" value="CESA_like_1"/>
    <property type="match status" value="1"/>
</dbReference>
<keyword evidence="7" id="KW-1185">Reference proteome</keyword>